<gene>
    <name evidence="1" type="ORF">ATF69_0889</name>
</gene>
<protein>
    <submittedName>
        <fullName evidence="1">Uncharacterized protein</fullName>
    </submittedName>
</protein>
<organism evidence="1 2">
    <name type="scientific">Acidovorax delafieldii</name>
    <name type="common">Pseudomonas delafieldii</name>
    <dbReference type="NCBI Taxonomy" id="47920"/>
    <lineage>
        <taxon>Bacteria</taxon>
        <taxon>Pseudomonadati</taxon>
        <taxon>Pseudomonadota</taxon>
        <taxon>Betaproteobacteria</taxon>
        <taxon>Burkholderiales</taxon>
        <taxon>Comamonadaceae</taxon>
        <taxon>Acidovorax</taxon>
    </lineage>
</organism>
<evidence type="ECO:0000313" key="2">
    <source>
        <dbReference type="Proteomes" id="UP000321485"/>
    </source>
</evidence>
<dbReference type="EMBL" id="VJWE01000011">
    <property type="protein sequence ID" value="TWG39021.1"/>
    <property type="molecule type" value="Genomic_DNA"/>
</dbReference>
<dbReference type="GeneID" id="51109960"/>
<dbReference type="AlphaFoldDB" id="A0A561XSD5"/>
<sequence length="100" mass="10691">MERNTSPALQRIARSAIEYDDTREGFALEHHVVLAASSALAVAAFMAPSRSSAAIRGIGAGLLLMRALSGSQGVRSWLNVTDRRPGAPLSPEEARAAWYL</sequence>
<accession>A0A561XSD5</accession>
<reference evidence="1 2" key="1">
    <citation type="journal article" date="2015" name="Stand. Genomic Sci.">
        <title>Genomic Encyclopedia of Bacterial and Archaeal Type Strains, Phase III: the genomes of soil and plant-associated and newly described type strains.</title>
        <authorList>
            <person name="Whitman W.B."/>
            <person name="Woyke T."/>
            <person name="Klenk H.P."/>
            <person name="Zhou Y."/>
            <person name="Lilburn T.G."/>
            <person name="Beck B.J."/>
            <person name="De Vos P."/>
            <person name="Vandamme P."/>
            <person name="Eisen J.A."/>
            <person name="Garrity G."/>
            <person name="Hugenholtz P."/>
            <person name="Kyrpides N.C."/>
        </authorList>
    </citation>
    <scope>NUCLEOTIDE SEQUENCE [LARGE SCALE GENOMIC DNA]</scope>
    <source>
        <strain evidence="1 2">DSM 64</strain>
    </source>
</reference>
<proteinExistence type="predicted"/>
<comment type="caution">
    <text evidence="1">The sequence shown here is derived from an EMBL/GenBank/DDBJ whole genome shotgun (WGS) entry which is preliminary data.</text>
</comment>
<dbReference type="RefSeq" id="WP_225581100.1">
    <property type="nucleotide sequence ID" value="NZ_CAXUPI020000005.1"/>
</dbReference>
<evidence type="ECO:0000313" key="1">
    <source>
        <dbReference type="EMBL" id="TWG39021.1"/>
    </source>
</evidence>
<dbReference type="Proteomes" id="UP000321485">
    <property type="component" value="Unassembled WGS sequence"/>
</dbReference>
<name>A0A561XSD5_ACIDE</name>